<dbReference type="InterPro" id="IPR001753">
    <property type="entry name" value="Enoyl-CoA_hydra/iso"/>
</dbReference>
<dbReference type="Proteomes" id="UP001059934">
    <property type="component" value="Chromosome"/>
</dbReference>
<evidence type="ECO:0000313" key="3">
    <source>
        <dbReference type="Proteomes" id="UP001059934"/>
    </source>
</evidence>
<dbReference type="Pfam" id="PF00378">
    <property type="entry name" value="ECH_1"/>
    <property type="match status" value="1"/>
</dbReference>
<gene>
    <name evidence="2" type="ORF">NYF23_06505</name>
</gene>
<dbReference type="InterPro" id="IPR018376">
    <property type="entry name" value="Enoyl-CoA_hyd/isom_CS"/>
</dbReference>
<dbReference type="EMBL" id="CP103416">
    <property type="protein sequence ID" value="UVW36252.1"/>
    <property type="molecule type" value="Genomic_DNA"/>
</dbReference>
<dbReference type="Gene3D" id="3.90.226.10">
    <property type="entry name" value="2-enoyl-CoA Hydratase, Chain A, domain 1"/>
    <property type="match status" value="1"/>
</dbReference>
<name>A0ABY5TR00_9GAMM</name>
<dbReference type="PROSITE" id="PS00166">
    <property type="entry name" value="ENOYL_COA_HYDRATASE"/>
    <property type="match status" value="1"/>
</dbReference>
<reference evidence="2" key="1">
    <citation type="submission" date="2022-08" db="EMBL/GenBank/DDBJ databases">
        <title>Catabolic pathway analysis in culturable SAR92 clade bacteria reveals their overlooked roles in DMSP degradation in coastal seas.</title>
        <authorList>
            <person name="He X."/>
            <person name="Zhang X."/>
            <person name="Zhang Y."/>
        </authorList>
    </citation>
    <scope>NUCLEOTIDE SEQUENCE</scope>
    <source>
        <strain evidence="2">H455</strain>
    </source>
</reference>
<organism evidence="2 3">
    <name type="scientific">SAR92 clade bacterium H455</name>
    <dbReference type="NCBI Taxonomy" id="2974818"/>
    <lineage>
        <taxon>Bacteria</taxon>
        <taxon>Pseudomonadati</taxon>
        <taxon>Pseudomonadota</taxon>
        <taxon>Gammaproteobacteria</taxon>
        <taxon>Cellvibrionales</taxon>
        <taxon>Porticoccaceae</taxon>
        <taxon>SAR92 clade</taxon>
    </lineage>
</organism>
<accession>A0ABY5TR00</accession>
<keyword evidence="3" id="KW-1185">Reference proteome</keyword>
<evidence type="ECO:0000256" key="1">
    <source>
        <dbReference type="RuleBase" id="RU003707"/>
    </source>
</evidence>
<sequence>MAFSSDVVSIEKNGAIGTLWLDRPEKFNALTPELWAAIPVALNELAADADIRAIIFAGRGRHFCAGIDLMAGGLDAEHAKQAPSEAVANLNQLGFTTAFQEAISSLAKCQLPVIAVVHGYCLGAGIDLITACDVRISAADGQFGVRETRIGLVADVGTLQRLPKIISAGHMAELAYTGKDINAARAEKIGLVNDVYEDFDSTYAAAMEMAHTIAANPPLAVRGTKFILQQSEDLTTEQSLLLNGLFTLMTSLKSNDMHETMQAFGEKRPPLYTGS</sequence>
<dbReference type="SUPFAM" id="SSF52096">
    <property type="entry name" value="ClpP/crotonase"/>
    <property type="match status" value="1"/>
</dbReference>
<proteinExistence type="inferred from homology"/>
<dbReference type="InterPro" id="IPR029045">
    <property type="entry name" value="ClpP/crotonase-like_dom_sf"/>
</dbReference>
<dbReference type="PANTHER" id="PTHR43149">
    <property type="entry name" value="ENOYL-COA HYDRATASE"/>
    <property type="match status" value="1"/>
</dbReference>
<dbReference type="CDD" id="cd06558">
    <property type="entry name" value="crotonase-like"/>
    <property type="match status" value="1"/>
</dbReference>
<protein>
    <submittedName>
        <fullName evidence="2">Enoyl-CoA hydratase-related protein</fullName>
    </submittedName>
</protein>
<dbReference type="InterPro" id="IPR045002">
    <property type="entry name" value="Ech1-like"/>
</dbReference>
<evidence type="ECO:0000313" key="2">
    <source>
        <dbReference type="EMBL" id="UVW36252.1"/>
    </source>
</evidence>
<comment type="similarity">
    <text evidence="1">Belongs to the enoyl-CoA hydratase/isomerase family.</text>
</comment>